<dbReference type="HOGENOM" id="CLU_3266291_0_0_5"/>
<dbReference type="PATRIC" id="fig|1094556.3.peg.1222"/>
<dbReference type="AlphaFoldDB" id="J0QIZ5"/>
<sequence>MVSLIQDQTDCFVLLMQLQNHDQMKNIYVGIKFHPTMRSMK</sequence>
<reference evidence="1 2" key="1">
    <citation type="submission" date="2012-03" db="EMBL/GenBank/DDBJ databases">
        <title>The Genome Sequence of Bartonella rattimassiliensis 15908.</title>
        <authorList>
            <consortium name="The Broad Institute Genome Sequencing Platform"/>
            <consortium name="The Broad Institute Genome Sequencing Center for Infectious Disease"/>
            <person name="Feldgarden M."/>
            <person name="Kirby J."/>
            <person name="Kosoy M."/>
            <person name="Birtles R."/>
            <person name="Probert W.S."/>
            <person name="Chiaraviglio L."/>
            <person name="Young S.K."/>
            <person name="Zeng Q."/>
            <person name="Gargeya S."/>
            <person name="Fitzgerald M."/>
            <person name="Haas B."/>
            <person name="Abouelleil A."/>
            <person name="Alvarado L."/>
            <person name="Arachchi H.M."/>
            <person name="Berlin A."/>
            <person name="Chapman S.B."/>
            <person name="Gearin G."/>
            <person name="Goldberg J."/>
            <person name="Griggs A."/>
            <person name="Gujja S."/>
            <person name="Hansen M."/>
            <person name="Heiman D."/>
            <person name="Howarth C."/>
            <person name="Larimer J."/>
            <person name="Lui A."/>
            <person name="MacDonald P.J.P."/>
            <person name="McCowen C."/>
            <person name="Montmayeur A."/>
            <person name="Murphy C."/>
            <person name="Neiman D."/>
            <person name="Pearson M."/>
            <person name="Priest M."/>
            <person name="Roberts A."/>
            <person name="Saif S."/>
            <person name="Shea T."/>
            <person name="Sisk P."/>
            <person name="Stolte C."/>
            <person name="Sykes S."/>
            <person name="Wortman J."/>
            <person name="Nusbaum C."/>
            <person name="Birren B."/>
        </authorList>
    </citation>
    <scope>NUCLEOTIDE SEQUENCE [LARGE SCALE GENOMIC DNA]</scope>
    <source>
        <strain evidence="1 2">15908</strain>
    </source>
</reference>
<evidence type="ECO:0000313" key="1">
    <source>
        <dbReference type="EMBL" id="EJF85506.1"/>
    </source>
</evidence>
<dbReference type="Proteomes" id="UP000001077">
    <property type="component" value="Unassembled WGS sequence"/>
</dbReference>
<accession>J0QIZ5</accession>
<organism evidence="1 2">
    <name type="scientific">Bartonella rattimassiliensis 15908</name>
    <dbReference type="NCBI Taxonomy" id="1094556"/>
    <lineage>
        <taxon>Bacteria</taxon>
        <taxon>Pseudomonadati</taxon>
        <taxon>Pseudomonadota</taxon>
        <taxon>Alphaproteobacteria</taxon>
        <taxon>Hyphomicrobiales</taxon>
        <taxon>Bartonellaceae</taxon>
        <taxon>Bartonella</taxon>
    </lineage>
</organism>
<keyword evidence="2" id="KW-1185">Reference proteome</keyword>
<comment type="caution">
    <text evidence="1">The sequence shown here is derived from an EMBL/GenBank/DDBJ whole genome shotgun (WGS) entry which is preliminary data.</text>
</comment>
<dbReference type="EMBL" id="AILY01000022">
    <property type="protein sequence ID" value="EJF85506.1"/>
    <property type="molecule type" value="Genomic_DNA"/>
</dbReference>
<protein>
    <submittedName>
        <fullName evidence="1">Uncharacterized protein</fullName>
    </submittedName>
</protein>
<evidence type="ECO:0000313" key="2">
    <source>
        <dbReference type="Proteomes" id="UP000001077"/>
    </source>
</evidence>
<name>J0QIZ5_9HYPH</name>
<gene>
    <name evidence="1" type="ORF">MCY_01067</name>
</gene>
<proteinExistence type="predicted"/>